<dbReference type="OrthoDB" id="11429at2157"/>
<dbReference type="InterPro" id="IPR055180">
    <property type="entry name" value="HsdR_RecA-like_helicase_dom_2"/>
</dbReference>
<gene>
    <name evidence="13" type="ORF">A3K92_06580</name>
</gene>
<name>A0A2Z2M4Z8_THEGO</name>
<feature type="coiled-coil region" evidence="11">
    <location>
        <begin position="854"/>
        <end position="888"/>
    </location>
</feature>
<comment type="catalytic activity">
    <reaction evidence="1">
        <text>Endonucleolytic cleavage of DNA to give random double-stranded fragments with terminal 5'-phosphates, ATP is simultaneously hydrolyzed.</text>
        <dbReference type="EC" id="3.1.21.3"/>
    </reaction>
</comment>
<evidence type="ECO:0000256" key="10">
    <source>
        <dbReference type="ARBA" id="ARBA00023125"/>
    </source>
</evidence>
<feature type="domain" description="Helicase ATP-binding" evidence="12">
    <location>
        <begin position="260"/>
        <end position="434"/>
    </location>
</feature>
<dbReference type="SUPFAM" id="SSF52540">
    <property type="entry name" value="P-loop containing nucleoside triphosphate hydrolases"/>
    <property type="match status" value="2"/>
</dbReference>
<dbReference type="PANTHER" id="PTHR30195:SF15">
    <property type="entry name" value="TYPE I RESTRICTION ENZYME HINDI ENDONUCLEASE SUBUNIT"/>
    <property type="match status" value="1"/>
</dbReference>
<dbReference type="Pfam" id="PF22679">
    <property type="entry name" value="T1R_D3-like"/>
    <property type="match status" value="1"/>
</dbReference>
<dbReference type="EMBL" id="CP014855">
    <property type="protein sequence ID" value="ASJ01170.1"/>
    <property type="molecule type" value="Genomic_DNA"/>
</dbReference>
<dbReference type="Pfam" id="PF04313">
    <property type="entry name" value="HSDR_N"/>
    <property type="match status" value="1"/>
</dbReference>
<dbReference type="CDD" id="cd18030">
    <property type="entry name" value="DEXHc_RE_I_HsdR"/>
    <property type="match status" value="1"/>
</dbReference>
<dbReference type="PANTHER" id="PTHR30195">
    <property type="entry name" value="TYPE I SITE-SPECIFIC DEOXYRIBONUCLEASE PROTEIN SUBUNIT M AND R"/>
    <property type="match status" value="1"/>
</dbReference>
<dbReference type="GO" id="GO:0005524">
    <property type="term" value="F:ATP binding"/>
    <property type="evidence" value="ECO:0007669"/>
    <property type="project" value="UniProtKB-KW"/>
</dbReference>
<evidence type="ECO:0000313" key="14">
    <source>
        <dbReference type="Proteomes" id="UP000250134"/>
    </source>
</evidence>
<evidence type="ECO:0000256" key="1">
    <source>
        <dbReference type="ARBA" id="ARBA00000851"/>
    </source>
</evidence>
<keyword evidence="14" id="KW-1185">Reference proteome</keyword>
<dbReference type="InterPro" id="IPR007409">
    <property type="entry name" value="Restrct_endonuc_type1_HsdR_N"/>
</dbReference>
<dbReference type="CDD" id="cd22332">
    <property type="entry name" value="HsdR_N"/>
    <property type="match status" value="1"/>
</dbReference>
<reference evidence="13 14" key="1">
    <citation type="submission" date="2016-03" db="EMBL/GenBank/DDBJ databases">
        <title>Complete genome sequence of Thermococcus gorgonarius.</title>
        <authorList>
            <person name="Oger P.M."/>
        </authorList>
    </citation>
    <scope>NUCLEOTIDE SEQUENCE [LARGE SCALE GENOMIC DNA]</scope>
    <source>
        <strain evidence="13 14">W-12</strain>
    </source>
</reference>
<evidence type="ECO:0000259" key="12">
    <source>
        <dbReference type="PROSITE" id="PS51192"/>
    </source>
</evidence>
<dbReference type="GeneID" id="33332202"/>
<feature type="coiled-coil region" evidence="11">
    <location>
        <begin position="351"/>
        <end position="378"/>
    </location>
</feature>
<proteinExistence type="inferred from homology"/>
<evidence type="ECO:0000256" key="8">
    <source>
        <dbReference type="ARBA" id="ARBA00022801"/>
    </source>
</evidence>
<dbReference type="SMART" id="SM00487">
    <property type="entry name" value="DEXDc"/>
    <property type="match status" value="1"/>
</dbReference>
<dbReference type="InterPro" id="IPR051268">
    <property type="entry name" value="Type-I_R_enzyme_R_subunit"/>
</dbReference>
<dbReference type="RefSeq" id="WP_088885509.1">
    <property type="nucleotide sequence ID" value="NZ_CP014855.1"/>
</dbReference>
<dbReference type="InterPro" id="IPR001650">
    <property type="entry name" value="Helicase_C-like"/>
</dbReference>
<dbReference type="SMART" id="SM00490">
    <property type="entry name" value="HELICc"/>
    <property type="match status" value="1"/>
</dbReference>
<organism evidence="13 14">
    <name type="scientific">Thermococcus gorgonarius</name>
    <dbReference type="NCBI Taxonomy" id="71997"/>
    <lineage>
        <taxon>Archaea</taxon>
        <taxon>Methanobacteriati</taxon>
        <taxon>Methanobacteriota</taxon>
        <taxon>Thermococci</taxon>
        <taxon>Thermococcales</taxon>
        <taxon>Thermococcaceae</taxon>
        <taxon>Thermococcus</taxon>
    </lineage>
</organism>
<dbReference type="GO" id="GO:0009035">
    <property type="term" value="F:type I site-specific deoxyribonuclease activity"/>
    <property type="evidence" value="ECO:0007669"/>
    <property type="project" value="UniProtKB-EC"/>
</dbReference>
<keyword evidence="4" id="KW-0540">Nuclease</keyword>
<keyword evidence="5" id="KW-0547">Nucleotide-binding</keyword>
<accession>A0A2Z2M4Z8</accession>
<keyword evidence="11" id="KW-0175">Coiled coil</keyword>
<evidence type="ECO:0000256" key="4">
    <source>
        <dbReference type="ARBA" id="ARBA00022722"/>
    </source>
</evidence>
<dbReference type="AlphaFoldDB" id="A0A2Z2M4Z8"/>
<evidence type="ECO:0000256" key="11">
    <source>
        <dbReference type="SAM" id="Coils"/>
    </source>
</evidence>
<keyword evidence="10" id="KW-0238">DNA-binding</keyword>
<evidence type="ECO:0000313" key="13">
    <source>
        <dbReference type="EMBL" id="ASJ01170.1"/>
    </source>
</evidence>
<dbReference type="Gene3D" id="3.40.50.300">
    <property type="entry name" value="P-loop containing nucleotide triphosphate hydrolases"/>
    <property type="match status" value="2"/>
</dbReference>
<dbReference type="InterPro" id="IPR004473">
    <property type="entry name" value="Restrct_endonuc_typeI_HsdR"/>
</dbReference>
<sequence length="982" mass="116617">MNETPEYLQCEGPIIERLKNLGWEYRKGAEVLKDEKEPLLVTRLKRAIARINGVSESEAERVINLLKTTPFGVEGHRRVLEYLKEGVPLRDEETGEPKRVLLIDYENIENNEFLVANQVGYPFRTKIPDLVLYVNGIPLVVIECKRLKRDWKRAYRQVKGYEKEMPELFKYVQFSVAVGDRVVYFPNVPWLDDVPVYEWRGESFDELDNIMEPLTPSNLLDILRYFIFYREDKGTITKVLPRYMQFRATNKIVERAVGYARGENERNRGLIWHWQGSGKTLTMIFSAYKIKRLLGNPTIFFIVDRQELEEQLAGELKSIGLSFEVVESINHLKEVLTHSDGKRGIFVTLIHKFREEELNSLREELKRESRRRKTIMNRRDVIAFIDEGHRTQYGELAATMRSILKNASFFAFTGTPIAKKHRDTYATFGYRDEPYLDRYFILDSIRDGFTVKIAYQARLEEDVHLRKEDLEAFLTSRLEEIPEEYRGKVKERLKKRLNAIKVFLKNPKRIETIAEDIARHYRENVEPFKAMVVAVDREACVLYKRALDKFLPPEYSEVVMTFNRDDPEIIGEYFNELVERYKTKDQGEIREEIVKRFKTGETPKILIVTDMLLTGFDAPILQTMYLDKPLKEHRLLQAIARTNRPFIKNGENVKAFGLIVDYVGIFKELKKALAIYDEVDIKGVAYDVEKIKRELREKISQALSFFDGLELGKDRETIMKAVLILFQKEKGEEFQKLYREIRSYYKLLREDKTEFKEAFSWLTEVYYAYNAKVNGLDPEIEQKMDRFFEEALRFIHETVDIGKLKRDFPIVELDEEFLRKIMKARNRERAFYDLLFAVRHYVNTHRGPLTDDLVERVESIVERWKSRKEEIEKLYQELFEIAEKIQRRNRERRELGLSELEYALVMVFKRHVKGNTHELIRDVKELLRETEPLRFPRWQEKAEVVSELSRTVMKFIVRKYRGRYDDLMKTREDILEVLKRWG</sequence>
<dbReference type="InterPro" id="IPR014001">
    <property type="entry name" value="Helicase_ATP-bd"/>
</dbReference>
<keyword evidence="8" id="KW-0378">Hydrolase</keyword>
<dbReference type="REBASE" id="210310">
    <property type="entry name" value="TgoW12ORF6550P"/>
</dbReference>
<evidence type="ECO:0000256" key="6">
    <source>
        <dbReference type="ARBA" id="ARBA00022747"/>
    </source>
</evidence>
<evidence type="ECO:0000256" key="5">
    <source>
        <dbReference type="ARBA" id="ARBA00022741"/>
    </source>
</evidence>
<evidence type="ECO:0000256" key="9">
    <source>
        <dbReference type="ARBA" id="ARBA00022840"/>
    </source>
</evidence>
<dbReference type="InterPro" id="IPR040980">
    <property type="entry name" value="SWI2_SNF2"/>
</dbReference>
<dbReference type="EC" id="3.1.21.3" evidence="3"/>
<evidence type="ECO:0000256" key="7">
    <source>
        <dbReference type="ARBA" id="ARBA00022759"/>
    </source>
</evidence>
<dbReference type="PROSITE" id="PS51192">
    <property type="entry name" value="HELICASE_ATP_BIND_1"/>
    <property type="match status" value="1"/>
</dbReference>
<evidence type="ECO:0000256" key="2">
    <source>
        <dbReference type="ARBA" id="ARBA00008598"/>
    </source>
</evidence>
<dbReference type="GO" id="GO:0003677">
    <property type="term" value="F:DNA binding"/>
    <property type="evidence" value="ECO:0007669"/>
    <property type="project" value="UniProtKB-KW"/>
</dbReference>
<dbReference type="Gene3D" id="3.90.1570.50">
    <property type="match status" value="1"/>
</dbReference>
<keyword evidence="9" id="KW-0067">ATP-binding</keyword>
<dbReference type="GO" id="GO:0120545">
    <property type="term" value="F:nucleic acid conformation isomerase activity"/>
    <property type="evidence" value="ECO:0007669"/>
    <property type="project" value="UniProtKB-ARBA"/>
</dbReference>
<evidence type="ECO:0000256" key="3">
    <source>
        <dbReference type="ARBA" id="ARBA00012654"/>
    </source>
</evidence>
<keyword evidence="6" id="KW-0680">Restriction system</keyword>
<comment type="similarity">
    <text evidence="2">Belongs to the HsdR family.</text>
</comment>
<dbReference type="InterPro" id="IPR027417">
    <property type="entry name" value="P-loop_NTPase"/>
</dbReference>
<dbReference type="NCBIfam" id="TIGR00348">
    <property type="entry name" value="hsdR"/>
    <property type="match status" value="1"/>
</dbReference>
<dbReference type="Proteomes" id="UP000250134">
    <property type="component" value="Chromosome"/>
</dbReference>
<dbReference type="GO" id="GO:0009307">
    <property type="term" value="P:DNA restriction-modification system"/>
    <property type="evidence" value="ECO:0007669"/>
    <property type="project" value="UniProtKB-KW"/>
</dbReference>
<keyword evidence="7 13" id="KW-0255">Endonuclease</keyword>
<protein>
    <recommendedName>
        <fullName evidence="3">type I site-specific deoxyribonuclease</fullName>
        <ecNumber evidence="3">3.1.21.3</ecNumber>
    </recommendedName>
</protein>
<dbReference type="KEGG" id="tgg:A3K92_06580"/>
<dbReference type="Pfam" id="PF18766">
    <property type="entry name" value="SWI2_SNF2"/>
    <property type="match status" value="1"/>
</dbReference>
<dbReference type="CDD" id="cd18800">
    <property type="entry name" value="SF2_C_EcoR124I-like"/>
    <property type="match status" value="1"/>
</dbReference>